<dbReference type="PANTHER" id="PTHR24029">
    <property type="entry name" value="UVRABC SYSTEM PROTEIN B"/>
    <property type="match status" value="1"/>
</dbReference>
<evidence type="ECO:0000256" key="3">
    <source>
        <dbReference type="ARBA" id="ARBA00022490"/>
    </source>
</evidence>
<evidence type="ECO:0000256" key="11">
    <source>
        <dbReference type="ARBA" id="ARBA00029504"/>
    </source>
</evidence>
<dbReference type="Pfam" id="PF17757">
    <property type="entry name" value="UvrB_inter"/>
    <property type="match status" value="1"/>
</dbReference>
<dbReference type="Pfam" id="PF12344">
    <property type="entry name" value="UvrB"/>
    <property type="match status" value="1"/>
</dbReference>
<evidence type="ECO:0000256" key="12">
    <source>
        <dbReference type="RuleBase" id="RU003587"/>
    </source>
</evidence>
<keyword evidence="9 12" id="KW-0234">DNA repair</keyword>
<evidence type="ECO:0000259" key="14">
    <source>
        <dbReference type="PROSITE" id="PS51192"/>
    </source>
</evidence>
<dbReference type="InterPro" id="IPR001650">
    <property type="entry name" value="Helicase_C-like"/>
</dbReference>
<dbReference type="GO" id="GO:0005737">
    <property type="term" value="C:cytoplasm"/>
    <property type="evidence" value="ECO:0007669"/>
    <property type="project" value="UniProtKB-SubCell"/>
</dbReference>
<accession>A0A2M7ATA3</accession>
<keyword evidence="5 12" id="KW-0227">DNA damage</keyword>
<dbReference type="GO" id="GO:0005524">
    <property type="term" value="F:ATP binding"/>
    <property type="evidence" value="ECO:0007669"/>
    <property type="project" value="UniProtKB-KW"/>
</dbReference>
<evidence type="ECO:0000313" key="16">
    <source>
        <dbReference type="EMBL" id="PIU73842.1"/>
    </source>
</evidence>
<name>A0A2M7ATA3_9BACT</name>
<dbReference type="Pfam" id="PF00271">
    <property type="entry name" value="Helicase_C"/>
    <property type="match status" value="1"/>
</dbReference>
<comment type="subunit">
    <text evidence="10 12">Forms a heterotetramer with UvrA during the search for lesions. Interacts with UvrC in an incision complex.</text>
</comment>
<dbReference type="InterPro" id="IPR014001">
    <property type="entry name" value="Helicase_ATP-bd"/>
</dbReference>
<dbReference type="InterPro" id="IPR027417">
    <property type="entry name" value="P-loop_NTPase"/>
</dbReference>
<keyword evidence="8 12" id="KW-0267">Excision nuclease</keyword>
<dbReference type="InterPro" id="IPR041471">
    <property type="entry name" value="UvrB_inter"/>
</dbReference>
<feature type="domain" description="Helicase C-terminal" evidence="15">
    <location>
        <begin position="441"/>
        <end position="602"/>
    </location>
</feature>
<dbReference type="GO" id="GO:0009380">
    <property type="term" value="C:excinuclease repair complex"/>
    <property type="evidence" value="ECO:0007669"/>
    <property type="project" value="InterPro"/>
</dbReference>
<comment type="caution">
    <text evidence="16">The sequence shown here is derived from an EMBL/GenBank/DDBJ whole genome shotgun (WGS) entry which is preliminary data.</text>
</comment>
<keyword evidence="7" id="KW-0067">ATP-binding</keyword>
<dbReference type="CDD" id="cd17916">
    <property type="entry name" value="DEXHc_UvrB"/>
    <property type="match status" value="1"/>
</dbReference>
<keyword evidence="3" id="KW-0963">Cytoplasm</keyword>
<comment type="similarity">
    <text evidence="2 12">Belongs to the UvrB family.</text>
</comment>
<evidence type="ECO:0000313" key="17">
    <source>
        <dbReference type="Proteomes" id="UP000231407"/>
    </source>
</evidence>
<dbReference type="SUPFAM" id="SSF46600">
    <property type="entry name" value="C-terminal UvrC-binding domain of UvrB"/>
    <property type="match status" value="1"/>
</dbReference>
<dbReference type="EMBL" id="PEWA01000002">
    <property type="protein sequence ID" value="PIU73842.1"/>
    <property type="molecule type" value="Genomic_DNA"/>
</dbReference>
<dbReference type="GO" id="GO:0006289">
    <property type="term" value="P:nucleotide-excision repair"/>
    <property type="evidence" value="ECO:0007669"/>
    <property type="project" value="InterPro"/>
</dbReference>
<dbReference type="InterPro" id="IPR036876">
    <property type="entry name" value="UVR_dom_sf"/>
</dbReference>
<feature type="domain" description="UVR" evidence="13">
    <location>
        <begin position="633"/>
        <end position="668"/>
    </location>
</feature>
<proteinExistence type="inferred from homology"/>
<dbReference type="GO" id="GO:0004518">
    <property type="term" value="F:nuclease activity"/>
    <property type="evidence" value="ECO:0007669"/>
    <property type="project" value="UniProtKB-KW"/>
</dbReference>
<dbReference type="SUPFAM" id="SSF52540">
    <property type="entry name" value="P-loop containing nucleoside triphosphate hydrolases"/>
    <property type="match status" value="2"/>
</dbReference>
<gene>
    <name evidence="16" type="ORF">COS78_00125</name>
</gene>
<dbReference type="InterPro" id="IPR024759">
    <property type="entry name" value="UvrB_YAD/RRR_dom"/>
</dbReference>
<reference evidence="17" key="1">
    <citation type="submission" date="2017-09" db="EMBL/GenBank/DDBJ databases">
        <title>Depth-based differentiation of microbial function through sediment-hosted aquifers and enrichment of novel symbionts in the deep terrestrial subsurface.</title>
        <authorList>
            <person name="Probst A.J."/>
            <person name="Ladd B."/>
            <person name="Jarett J.K."/>
            <person name="Geller-Mcgrath D.E."/>
            <person name="Sieber C.M.K."/>
            <person name="Emerson J.B."/>
            <person name="Anantharaman K."/>
            <person name="Thomas B.C."/>
            <person name="Malmstrom R."/>
            <person name="Stieglmeier M."/>
            <person name="Klingl A."/>
            <person name="Woyke T."/>
            <person name="Ryan C.M."/>
            <person name="Banfield J.F."/>
        </authorList>
    </citation>
    <scope>NUCLEOTIDE SEQUENCE [LARGE SCALE GENOMIC DNA]</scope>
</reference>
<dbReference type="NCBIfam" id="NF003673">
    <property type="entry name" value="PRK05298.1"/>
    <property type="match status" value="1"/>
</dbReference>
<dbReference type="Pfam" id="PF04851">
    <property type="entry name" value="ResIII"/>
    <property type="match status" value="1"/>
</dbReference>
<dbReference type="AlphaFoldDB" id="A0A2M7ATA3"/>
<evidence type="ECO:0000256" key="5">
    <source>
        <dbReference type="ARBA" id="ARBA00022763"/>
    </source>
</evidence>
<dbReference type="InterPro" id="IPR004807">
    <property type="entry name" value="UvrB"/>
</dbReference>
<evidence type="ECO:0000256" key="1">
    <source>
        <dbReference type="ARBA" id="ARBA00004496"/>
    </source>
</evidence>
<evidence type="ECO:0000256" key="8">
    <source>
        <dbReference type="ARBA" id="ARBA00022881"/>
    </source>
</evidence>
<dbReference type="Gene3D" id="3.40.50.300">
    <property type="entry name" value="P-loop containing nucleotide triphosphate hydrolases"/>
    <property type="match status" value="3"/>
</dbReference>
<evidence type="ECO:0000259" key="15">
    <source>
        <dbReference type="PROSITE" id="PS51194"/>
    </source>
</evidence>
<dbReference type="PROSITE" id="PS51194">
    <property type="entry name" value="HELICASE_CTER"/>
    <property type="match status" value="1"/>
</dbReference>
<dbReference type="PROSITE" id="PS51192">
    <property type="entry name" value="HELICASE_ATP_BIND_1"/>
    <property type="match status" value="1"/>
</dbReference>
<dbReference type="PANTHER" id="PTHR24029:SF0">
    <property type="entry name" value="UVRABC SYSTEM PROTEIN B"/>
    <property type="match status" value="1"/>
</dbReference>
<dbReference type="Gene3D" id="4.10.860.10">
    <property type="entry name" value="UVR domain"/>
    <property type="match status" value="1"/>
</dbReference>
<dbReference type="InterPro" id="IPR001943">
    <property type="entry name" value="UVR_dom"/>
</dbReference>
<evidence type="ECO:0000256" key="7">
    <source>
        <dbReference type="ARBA" id="ARBA00022840"/>
    </source>
</evidence>
<organism evidence="16 17">
    <name type="scientific">Candidatus Shapirobacteria bacterium CG06_land_8_20_14_3_00_40_12</name>
    <dbReference type="NCBI Taxonomy" id="1974881"/>
    <lineage>
        <taxon>Bacteria</taxon>
        <taxon>Candidatus Shapironibacteriota</taxon>
    </lineage>
</organism>
<keyword evidence="6 12" id="KW-0228">DNA excision</keyword>
<sequence length="668" mass="75899">MPFELISDMIPAGDQPAAIDKLVSNLNAGHNKQVLLGVTGSGKTFTIANVIQKTQLPTLIISHNKTLAGQLYQEFKELFPKNKVSYFVSYYDYYQPESYLPASDTYIAKEVEINDLIDKLRLETTSNLFSGPDNIVIASVSCIYNVGDPRNFSGRTLNLKIGDLWNRRTLFESLVSLYYTRSEMEFKRAQFRVRGDTVEIWPAYADWLIALDFDTANKIKKIIQRNPFSGTEFNLSDFILYPAKQFVGGQGADLKTIFKKIRSDCQKQMTIFKSQNKILEAHRLEQRVEYDLEMLSELGYVNGIENYSIYFEPERIAGSPPYTLVDYFHHLWGDNFLTVIDESHVTVPQIGGMFLGDLSRKTNLVNFGFRLLSAFDNRPLKWAEFYSRIPKVIYASATPAPFEINDTRHSALDAEPKIIEQIIRPTGLIDPPVTVKPSTGQIPDLISEIQKRVDHQERTLVLTLTKKMAEELSGFLSKTFKTAYLHADIETLDRSDILDKLRGGDFDVLVGINLLREGLDLPEVSLVAILDAGLPGFLRSRSSLIQIMGRASRHLNGQVILYADTVSDAMRGAISEVNRRRIIQLKYNQDHHLIPTSIIKSIRPRLIENPVKDIAVSPLLDLDISSLTPTMRQTHIKKLRKEMRTAAFVLDFELAIKIRDKIREVEVL</sequence>
<dbReference type="GO" id="GO:0009432">
    <property type="term" value="P:SOS response"/>
    <property type="evidence" value="ECO:0007669"/>
    <property type="project" value="UniProtKB-KW"/>
</dbReference>
<dbReference type="GO" id="GO:0003677">
    <property type="term" value="F:DNA binding"/>
    <property type="evidence" value="ECO:0007669"/>
    <property type="project" value="InterPro"/>
</dbReference>
<dbReference type="Proteomes" id="UP000231407">
    <property type="component" value="Unassembled WGS sequence"/>
</dbReference>
<dbReference type="NCBIfam" id="TIGR00631">
    <property type="entry name" value="uvrb"/>
    <property type="match status" value="1"/>
</dbReference>
<evidence type="ECO:0000256" key="10">
    <source>
        <dbReference type="ARBA" id="ARBA00026033"/>
    </source>
</evidence>
<evidence type="ECO:0000259" key="13">
    <source>
        <dbReference type="PROSITE" id="PS50151"/>
    </source>
</evidence>
<feature type="domain" description="Helicase ATP-binding" evidence="14">
    <location>
        <begin position="24"/>
        <end position="159"/>
    </location>
</feature>
<evidence type="ECO:0000256" key="4">
    <source>
        <dbReference type="ARBA" id="ARBA00022741"/>
    </source>
</evidence>
<dbReference type="Pfam" id="PF02151">
    <property type="entry name" value="UVR"/>
    <property type="match status" value="1"/>
</dbReference>
<dbReference type="SMART" id="SM00487">
    <property type="entry name" value="DEXDc"/>
    <property type="match status" value="1"/>
</dbReference>
<dbReference type="SMART" id="SM00490">
    <property type="entry name" value="HELICc"/>
    <property type="match status" value="1"/>
</dbReference>
<comment type="subcellular location">
    <subcellularLocation>
        <location evidence="1 12">Cytoplasm</location>
    </subcellularLocation>
</comment>
<protein>
    <recommendedName>
        <fullName evidence="11 12">UvrABC system protein B</fullName>
    </recommendedName>
</protein>
<evidence type="ECO:0000256" key="2">
    <source>
        <dbReference type="ARBA" id="ARBA00008533"/>
    </source>
</evidence>
<dbReference type="InterPro" id="IPR006935">
    <property type="entry name" value="Helicase/UvrB_N"/>
</dbReference>
<keyword evidence="12" id="KW-0742">SOS response</keyword>
<keyword evidence="4" id="KW-0547">Nucleotide-binding</keyword>
<dbReference type="PROSITE" id="PS50151">
    <property type="entry name" value="UVR"/>
    <property type="match status" value="1"/>
</dbReference>
<evidence type="ECO:0000256" key="6">
    <source>
        <dbReference type="ARBA" id="ARBA00022769"/>
    </source>
</evidence>
<evidence type="ECO:0000256" key="9">
    <source>
        <dbReference type="ARBA" id="ARBA00023204"/>
    </source>
</evidence>
<dbReference type="GO" id="GO:0016887">
    <property type="term" value="F:ATP hydrolysis activity"/>
    <property type="evidence" value="ECO:0007669"/>
    <property type="project" value="InterPro"/>
</dbReference>